<proteinExistence type="predicted"/>
<gene>
    <name evidence="3" type="ORF">AALT52_08375</name>
</gene>
<evidence type="ECO:0000259" key="1">
    <source>
        <dbReference type="Pfam" id="PF05913"/>
    </source>
</evidence>
<protein>
    <submittedName>
        <fullName evidence="3">MupG family TIM beta-alpha barrel fold protein</fullName>
    </submittedName>
</protein>
<dbReference type="Proteomes" id="UP001565236">
    <property type="component" value="Unassembled WGS sequence"/>
</dbReference>
<dbReference type="Pfam" id="PF19200">
    <property type="entry name" value="MupG_N"/>
    <property type="match status" value="1"/>
</dbReference>
<accession>A0ABV4DR10</accession>
<dbReference type="InterPro" id="IPR017853">
    <property type="entry name" value="GH"/>
</dbReference>
<comment type="caution">
    <text evidence="3">The sequence shown here is derived from an EMBL/GenBank/DDBJ whole genome shotgun (WGS) entry which is preliminary data.</text>
</comment>
<dbReference type="EMBL" id="JBCLUF010000033">
    <property type="protein sequence ID" value="MEY8662901.1"/>
    <property type="molecule type" value="Genomic_DNA"/>
</dbReference>
<dbReference type="Pfam" id="PF05913">
    <property type="entry name" value="MupG_C"/>
    <property type="match status" value="1"/>
</dbReference>
<sequence>MKRELGISLYPDHSDPKKDRTYLEQAAKLGYTRLFMSMLEVKEGKQKVKEKFKSIIEYANELGFETILDIAPAIFDELEISYDDLSFFKELGAAGIRLDEGFDGSKEALLSYNPEKLALELNMSNDVMYLDNILSYQANQPFIYGCHNFYPQAGTGLPYAFFVSCSQRFKKYGLKTAAFITSQTATGGPWDVNDGLPTLEMHRKLPLELQARHLFATNLIDVVIIGNAYASPEELAAVAKVDRYKLSLGIEFNANATELERKIVLYPKHFRRGDITENVVRSTQVRVKYADKPNPAHDEQQEFQVGDVVIGNDAFGKYKNELQIVLKPHRDPRKNRVGQLPANEHFLLDYIKPWTKFEFVAK</sequence>
<dbReference type="SUPFAM" id="SSF50891">
    <property type="entry name" value="Cyclophilin-like"/>
    <property type="match status" value="1"/>
</dbReference>
<dbReference type="InterPro" id="IPR029000">
    <property type="entry name" value="Cyclophilin-like_dom_sf"/>
</dbReference>
<dbReference type="Gene3D" id="3.20.20.70">
    <property type="entry name" value="Aldolase class I"/>
    <property type="match status" value="1"/>
</dbReference>
<dbReference type="PANTHER" id="PTHR38435">
    <property type="match status" value="1"/>
</dbReference>
<evidence type="ECO:0000313" key="4">
    <source>
        <dbReference type="Proteomes" id="UP001565236"/>
    </source>
</evidence>
<dbReference type="InterPro" id="IPR043797">
    <property type="entry name" value="MupG_N"/>
</dbReference>
<feature type="domain" description="6-phospho-N-acetylmuramidase N-terminal" evidence="2">
    <location>
        <begin position="5"/>
        <end position="239"/>
    </location>
</feature>
<dbReference type="SUPFAM" id="SSF51445">
    <property type="entry name" value="(Trans)glycosidases"/>
    <property type="match status" value="1"/>
</dbReference>
<keyword evidence="4" id="KW-1185">Reference proteome</keyword>
<dbReference type="InterPro" id="IPR013785">
    <property type="entry name" value="Aldolase_TIM"/>
</dbReference>
<feature type="domain" description="6-phospho-N-acetylmuramidase C-terminal" evidence="1">
    <location>
        <begin position="247"/>
        <end position="360"/>
    </location>
</feature>
<evidence type="ECO:0000259" key="2">
    <source>
        <dbReference type="Pfam" id="PF19200"/>
    </source>
</evidence>
<reference evidence="3 4" key="1">
    <citation type="submission" date="2024-03" db="EMBL/GenBank/DDBJ databases">
        <title>Mouse gut bacterial collection (mGBC) of GemPharmatech.</title>
        <authorList>
            <person name="He Y."/>
            <person name="Dong L."/>
            <person name="Wu D."/>
            <person name="Gao X."/>
            <person name="Lin Z."/>
        </authorList>
    </citation>
    <scope>NUCLEOTIDE SEQUENCE [LARGE SCALE GENOMIC DNA]</scope>
    <source>
        <strain evidence="3 4">15-30</strain>
    </source>
</reference>
<dbReference type="PANTHER" id="PTHR38435:SF1">
    <property type="entry name" value="DUF871 DOMAIN-CONTAINING PROTEIN"/>
    <property type="match status" value="1"/>
</dbReference>
<dbReference type="RefSeq" id="WP_369942804.1">
    <property type="nucleotide sequence ID" value="NZ_JBCLUF010000033.1"/>
</dbReference>
<dbReference type="InterPro" id="IPR008589">
    <property type="entry name" value="MupG"/>
</dbReference>
<organism evidence="3 4">
    <name type="scientific">Ligilactobacillus faecis</name>
    <dbReference type="NCBI Taxonomy" id="762833"/>
    <lineage>
        <taxon>Bacteria</taxon>
        <taxon>Bacillati</taxon>
        <taxon>Bacillota</taxon>
        <taxon>Bacilli</taxon>
        <taxon>Lactobacillales</taxon>
        <taxon>Lactobacillaceae</taxon>
        <taxon>Ligilactobacillus</taxon>
    </lineage>
</organism>
<name>A0ABV4DR10_9LACO</name>
<dbReference type="Gene3D" id="2.40.100.10">
    <property type="entry name" value="Cyclophilin-like"/>
    <property type="match status" value="1"/>
</dbReference>
<evidence type="ECO:0000313" key="3">
    <source>
        <dbReference type="EMBL" id="MEY8662901.1"/>
    </source>
</evidence>
<dbReference type="InterPro" id="IPR043894">
    <property type="entry name" value="MupG_C"/>
</dbReference>